<dbReference type="AlphaFoldDB" id="A0AAW0WXS5"/>
<dbReference type="Pfam" id="PF14938">
    <property type="entry name" value="SNAP"/>
    <property type="match status" value="1"/>
</dbReference>
<dbReference type="PANTHER" id="PTHR13768">
    <property type="entry name" value="SOLUBLE NSF ATTACHMENT PROTEIN SNAP"/>
    <property type="match status" value="1"/>
</dbReference>
<dbReference type="SUPFAM" id="SSF48452">
    <property type="entry name" value="TPR-like"/>
    <property type="match status" value="1"/>
</dbReference>
<reference evidence="9 10" key="1">
    <citation type="journal article" date="2024" name="BMC Genomics">
        <title>Genome assembly of redclaw crayfish (Cherax quadricarinatus) provides insights into its immune adaptation and hypoxia tolerance.</title>
        <authorList>
            <person name="Liu Z."/>
            <person name="Zheng J."/>
            <person name="Li H."/>
            <person name="Fang K."/>
            <person name="Wang S."/>
            <person name="He J."/>
            <person name="Zhou D."/>
            <person name="Weng S."/>
            <person name="Chi M."/>
            <person name="Gu Z."/>
            <person name="He J."/>
            <person name="Li F."/>
            <person name="Wang M."/>
        </authorList>
    </citation>
    <scope>NUCLEOTIDE SEQUENCE [LARGE SCALE GENOMIC DNA]</scope>
    <source>
        <strain evidence="9">ZL_2023a</strain>
    </source>
</reference>
<evidence type="ECO:0000256" key="1">
    <source>
        <dbReference type="ARBA" id="ARBA00004170"/>
    </source>
</evidence>
<dbReference type="PANTHER" id="PTHR13768:SF2">
    <property type="entry name" value="GAMMA-SOLUBLE NSF ATTACHMENT PROTEIN"/>
    <property type="match status" value="1"/>
</dbReference>
<evidence type="ECO:0000256" key="8">
    <source>
        <dbReference type="ARBA" id="ARBA00042485"/>
    </source>
</evidence>
<evidence type="ECO:0000256" key="3">
    <source>
        <dbReference type="ARBA" id="ARBA00022448"/>
    </source>
</evidence>
<evidence type="ECO:0000256" key="7">
    <source>
        <dbReference type="ARBA" id="ARBA00040047"/>
    </source>
</evidence>
<name>A0AAW0WXS5_CHEQU</name>
<proteinExistence type="inferred from homology"/>
<dbReference type="EMBL" id="JARKIK010000043">
    <property type="protein sequence ID" value="KAK8737100.1"/>
    <property type="molecule type" value="Genomic_DNA"/>
</dbReference>
<dbReference type="GO" id="GO:0005774">
    <property type="term" value="C:vacuolar membrane"/>
    <property type="evidence" value="ECO:0007669"/>
    <property type="project" value="TreeGrafter"/>
</dbReference>
<keyword evidence="4" id="KW-0931">ER-Golgi transport</keyword>
<comment type="similarity">
    <text evidence="2">Belongs to the SNAP family.</text>
</comment>
<evidence type="ECO:0000313" key="10">
    <source>
        <dbReference type="Proteomes" id="UP001445076"/>
    </source>
</evidence>
<keyword evidence="5" id="KW-0653">Protein transport</keyword>
<sequence length="121" mass="13714">MTHKDLKTSLLKWKPDYDLAADEYSAAATCYKTAKQYTQCRECLLKATENYKFNRSFFSAGKCLEQAALISKELGDMESIFKLAERSACMYQEHGIPDTAALTLDKTAKIIENHLPEKALH</sequence>
<dbReference type="GO" id="GO:0019905">
    <property type="term" value="F:syntaxin binding"/>
    <property type="evidence" value="ECO:0007669"/>
    <property type="project" value="TreeGrafter"/>
</dbReference>
<dbReference type="Proteomes" id="UP001445076">
    <property type="component" value="Unassembled WGS sequence"/>
</dbReference>
<dbReference type="GO" id="GO:0005483">
    <property type="term" value="F:soluble NSF attachment protein activity"/>
    <property type="evidence" value="ECO:0007669"/>
    <property type="project" value="TreeGrafter"/>
</dbReference>
<dbReference type="Gene3D" id="1.25.40.10">
    <property type="entry name" value="Tetratricopeptide repeat domain"/>
    <property type="match status" value="1"/>
</dbReference>
<organism evidence="9 10">
    <name type="scientific">Cherax quadricarinatus</name>
    <name type="common">Australian red claw crayfish</name>
    <dbReference type="NCBI Taxonomy" id="27406"/>
    <lineage>
        <taxon>Eukaryota</taxon>
        <taxon>Metazoa</taxon>
        <taxon>Ecdysozoa</taxon>
        <taxon>Arthropoda</taxon>
        <taxon>Crustacea</taxon>
        <taxon>Multicrustacea</taxon>
        <taxon>Malacostraca</taxon>
        <taxon>Eumalacostraca</taxon>
        <taxon>Eucarida</taxon>
        <taxon>Decapoda</taxon>
        <taxon>Pleocyemata</taxon>
        <taxon>Astacidea</taxon>
        <taxon>Parastacoidea</taxon>
        <taxon>Parastacidae</taxon>
        <taxon>Cherax</taxon>
    </lineage>
</organism>
<dbReference type="GO" id="GO:0016192">
    <property type="term" value="P:vesicle-mediated transport"/>
    <property type="evidence" value="ECO:0007669"/>
    <property type="project" value="UniProtKB-KW"/>
</dbReference>
<keyword evidence="3" id="KW-0813">Transport</keyword>
<comment type="subcellular location">
    <subcellularLocation>
        <location evidence="1">Membrane</location>
        <topology evidence="1">Peripheral membrane protein</topology>
    </subcellularLocation>
</comment>
<evidence type="ECO:0000256" key="2">
    <source>
        <dbReference type="ARBA" id="ARBA00010050"/>
    </source>
</evidence>
<keyword evidence="10" id="KW-1185">Reference proteome</keyword>
<evidence type="ECO:0000256" key="5">
    <source>
        <dbReference type="ARBA" id="ARBA00022927"/>
    </source>
</evidence>
<feature type="non-terminal residue" evidence="9">
    <location>
        <position position="121"/>
    </location>
</feature>
<comment type="caution">
    <text evidence="9">The sequence shown here is derived from an EMBL/GenBank/DDBJ whole genome shotgun (WGS) entry which is preliminary data.</text>
</comment>
<protein>
    <recommendedName>
        <fullName evidence="7">Gamma-soluble NSF attachment protein</fullName>
    </recommendedName>
    <alternativeName>
        <fullName evidence="8">N-ethylmaleimide-sensitive factor attachment protein gamma</fullName>
    </alternativeName>
</protein>
<keyword evidence="6" id="KW-0472">Membrane</keyword>
<dbReference type="GO" id="GO:0031201">
    <property type="term" value="C:SNARE complex"/>
    <property type="evidence" value="ECO:0007669"/>
    <property type="project" value="TreeGrafter"/>
</dbReference>
<evidence type="ECO:0000313" key="9">
    <source>
        <dbReference type="EMBL" id="KAK8737100.1"/>
    </source>
</evidence>
<evidence type="ECO:0000256" key="4">
    <source>
        <dbReference type="ARBA" id="ARBA00022892"/>
    </source>
</evidence>
<accession>A0AAW0WXS5</accession>
<dbReference type="InterPro" id="IPR011990">
    <property type="entry name" value="TPR-like_helical_dom_sf"/>
</dbReference>
<gene>
    <name evidence="9" type="ORF">OTU49_004801</name>
</gene>
<dbReference type="GO" id="GO:0006886">
    <property type="term" value="P:intracellular protein transport"/>
    <property type="evidence" value="ECO:0007669"/>
    <property type="project" value="InterPro"/>
</dbReference>
<evidence type="ECO:0000256" key="6">
    <source>
        <dbReference type="ARBA" id="ARBA00023136"/>
    </source>
</evidence>
<dbReference type="InterPro" id="IPR000744">
    <property type="entry name" value="NSF_attach"/>
</dbReference>